<sequence>MKIVSTPPFSLIPDYFINFVNLQDQICKIYYLKKFPEFFLKLSEFKKWYLYVRFFEHNKWIIGNFFNYINILLKKQRKNLTLIIYLLSRYDNFYQIKQNKNIKKISNCILKNPLICILGIILPVFSDKYFYSKLVFITSCMKKLKKKIIYLVSLILTSLKLKNVQYCKLLASIIFNNYKKIPKFLIFYILKFIIKNRR</sequence>
<organism evidence="1 2">
    <name type="scientific">Lotharella oceanica</name>
    <dbReference type="NCBI Taxonomy" id="641309"/>
    <lineage>
        <taxon>Eukaryota</taxon>
        <taxon>Sar</taxon>
        <taxon>Rhizaria</taxon>
        <taxon>Cercozoa</taxon>
        <taxon>Chlorarachniophyceae</taxon>
        <taxon>Lotharella</taxon>
    </lineage>
</organism>
<name>A0A060DG78_9EUKA</name>
<reference evidence="1 2" key="1">
    <citation type="journal article" date="2014" name="BMC Genomics">
        <title>Nucleomorph and plastid genome sequences of the chlorarachniophyte Lotharella oceanica: convergent reductive evolution and frequent recombination in nucleomorph-bearing algae.</title>
        <authorList>
            <person name="Tanifuji G."/>
            <person name="Onodera N.T."/>
            <person name="Brown M.W."/>
            <person name="Curtis B.A."/>
            <person name="Roger A.J."/>
            <person name="Ka-Shu Wong G."/>
            <person name="Melkonian M."/>
            <person name="Archibald J.M."/>
        </authorList>
    </citation>
    <scope>NUCLEOTIDE SEQUENCE [LARGE SCALE GENOMIC DNA]</scope>
    <source>
        <strain evidence="1 2">CCMP622</strain>
    </source>
</reference>
<evidence type="ECO:0000313" key="1">
    <source>
        <dbReference type="EMBL" id="AIB09544.1"/>
    </source>
</evidence>
<dbReference type="AlphaFoldDB" id="A0A060DG78"/>
<dbReference type="EMBL" id="CP006627">
    <property type="protein sequence ID" value="AIB09544.1"/>
    <property type="molecule type" value="Genomic_DNA"/>
</dbReference>
<evidence type="ECO:0000313" key="2">
    <source>
        <dbReference type="Proteomes" id="UP000243670"/>
    </source>
</evidence>
<proteinExistence type="predicted"/>
<protein>
    <submittedName>
        <fullName evidence="1">Uncharacterized protein</fullName>
    </submittedName>
</protein>
<keyword evidence="1" id="KW-0542">Nucleomorph</keyword>
<gene>
    <name evidence="1" type="ORF">M951_chr158</name>
</gene>
<dbReference type="Proteomes" id="UP000243670">
    <property type="component" value="Nucleomorph 1"/>
</dbReference>
<geneLocation type="nucleomorph" evidence="1"/>
<accession>A0A060DG78</accession>